<accession>A0AAN4ZNY2</accession>
<dbReference type="PANTHER" id="PTHR24088:SF0">
    <property type="entry name" value="SMALL RIBOSOMAL SUBUNIT PROTEIN US17M"/>
    <property type="match status" value="1"/>
</dbReference>
<dbReference type="Gene3D" id="2.40.50.140">
    <property type="entry name" value="Nucleic acid-binding proteins"/>
    <property type="match status" value="1"/>
</dbReference>
<dbReference type="SUPFAM" id="SSF50249">
    <property type="entry name" value="Nucleic acid-binding proteins"/>
    <property type="match status" value="1"/>
</dbReference>
<protein>
    <submittedName>
        <fullName evidence="1">Uncharacterized protein</fullName>
    </submittedName>
</protein>
<dbReference type="InterPro" id="IPR039193">
    <property type="entry name" value="Ribosomal_uS17m_metazoa"/>
</dbReference>
<organism evidence="1 2">
    <name type="scientific">Pristionchus mayeri</name>
    <dbReference type="NCBI Taxonomy" id="1317129"/>
    <lineage>
        <taxon>Eukaryota</taxon>
        <taxon>Metazoa</taxon>
        <taxon>Ecdysozoa</taxon>
        <taxon>Nematoda</taxon>
        <taxon>Chromadorea</taxon>
        <taxon>Rhabditida</taxon>
        <taxon>Rhabditina</taxon>
        <taxon>Diplogasteromorpha</taxon>
        <taxon>Diplogasteroidea</taxon>
        <taxon>Neodiplogasteridae</taxon>
        <taxon>Pristionchus</taxon>
    </lineage>
</organism>
<proteinExistence type="predicted"/>
<evidence type="ECO:0000313" key="1">
    <source>
        <dbReference type="EMBL" id="GMR41095.1"/>
    </source>
</evidence>
<dbReference type="EMBL" id="BTRK01000003">
    <property type="protein sequence ID" value="GMR41095.1"/>
    <property type="molecule type" value="Genomic_DNA"/>
</dbReference>
<dbReference type="GO" id="GO:0032543">
    <property type="term" value="P:mitochondrial translation"/>
    <property type="evidence" value="ECO:0007669"/>
    <property type="project" value="TreeGrafter"/>
</dbReference>
<gene>
    <name evidence="1" type="ORF">PMAYCL1PPCAC_11290</name>
</gene>
<keyword evidence="2" id="KW-1185">Reference proteome</keyword>
<dbReference type="AlphaFoldDB" id="A0AAN4ZNY2"/>
<name>A0AAN4ZNY2_9BILA</name>
<reference evidence="2" key="1">
    <citation type="submission" date="2022-10" db="EMBL/GenBank/DDBJ databases">
        <title>Genome assembly of Pristionchus species.</title>
        <authorList>
            <person name="Yoshida K."/>
            <person name="Sommer R.J."/>
        </authorList>
    </citation>
    <scope>NUCLEOTIDE SEQUENCE [LARGE SCALE GENOMIC DNA]</scope>
    <source>
        <strain evidence="2">RS5460</strain>
    </source>
</reference>
<dbReference type="GO" id="GO:0005763">
    <property type="term" value="C:mitochondrial small ribosomal subunit"/>
    <property type="evidence" value="ECO:0007669"/>
    <property type="project" value="InterPro"/>
</dbReference>
<dbReference type="Proteomes" id="UP001328107">
    <property type="component" value="Unassembled WGS sequence"/>
</dbReference>
<evidence type="ECO:0000313" key="2">
    <source>
        <dbReference type="Proteomes" id="UP001328107"/>
    </source>
</evidence>
<dbReference type="PANTHER" id="PTHR24088">
    <property type="entry name" value="28S RIBOSOMAL PROTEIN S17, MITOCHONDRIAL"/>
    <property type="match status" value="1"/>
</dbReference>
<feature type="non-terminal residue" evidence="1">
    <location>
        <position position="1"/>
    </location>
</feature>
<dbReference type="GO" id="GO:0003735">
    <property type="term" value="F:structural constituent of ribosome"/>
    <property type="evidence" value="ECO:0007669"/>
    <property type="project" value="InterPro"/>
</dbReference>
<comment type="caution">
    <text evidence="1">The sequence shown here is derived from an EMBL/GenBank/DDBJ whole genome shotgun (WGS) entry which is preliminary data.</text>
</comment>
<dbReference type="InterPro" id="IPR012340">
    <property type="entry name" value="NA-bd_OB-fold"/>
</dbReference>
<sequence length="167" mass="19314">VFQMASRRTTNIVASKVSTEILMGRVVKMTTIGIDRMPCAMVRAQINEFNTYLKKYFTRSFDFWAIDKHSLSGLGDTVLIHRLTEQLRPSETVVHQVEKIIFKYGHVIDPVTGKRIIAHTFSDEIELKKKLVGQIVDEPFQEEALMFEERRALQSKRLEEIKKESSV</sequence>